<dbReference type="Pfam" id="PF04055">
    <property type="entry name" value="Radical_SAM"/>
    <property type="match status" value="1"/>
</dbReference>
<dbReference type="AlphaFoldDB" id="A0A3N5ZB24"/>
<feature type="binding site" evidence="8">
    <location>
        <position position="39"/>
    </location>
    <ligand>
        <name>Mg(2+)</name>
        <dbReference type="ChEBI" id="CHEBI:18420"/>
    </ligand>
</feature>
<evidence type="ECO:0000256" key="5">
    <source>
        <dbReference type="ARBA" id="ARBA00023004"/>
    </source>
</evidence>
<comment type="cofactor">
    <cofactor evidence="8">
        <name>S-adenosyl-L-methionine</name>
        <dbReference type="ChEBI" id="CHEBI:59789"/>
    </cofactor>
    <text evidence="8">Binds 1 S-adenosyl-L-methionine per subunit.</text>
</comment>
<keyword evidence="3 8" id="KW-0479">Metal-binding</keyword>
<evidence type="ECO:0000256" key="7">
    <source>
        <dbReference type="ARBA" id="ARBA00023239"/>
    </source>
</evidence>
<dbReference type="PROSITE" id="PS51918">
    <property type="entry name" value="RADICAL_SAM"/>
    <property type="match status" value="1"/>
</dbReference>
<evidence type="ECO:0000313" key="11">
    <source>
        <dbReference type="Proteomes" id="UP000275281"/>
    </source>
</evidence>
<dbReference type="EMBL" id="RPOK01000001">
    <property type="protein sequence ID" value="RPJ68434.1"/>
    <property type="molecule type" value="Genomic_DNA"/>
</dbReference>
<dbReference type="InterPro" id="IPR027609">
    <property type="entry name" value="rSAM_QueE_proteobac"/>
</dbReference>
<evidence type="ECO:0000256" key="3">
    <source>
        <dbReference type="ARBA" id="ARBA00022723"/>
    </source>
</evidence>
<dbReference type="Proteomes" id="UP000275281">
    <property type="component" value="Unassembled WGS sequence"/>
</dbReference>
<dbReference type="InterPro" id="IPR024924">
    <property type="entry name" value="7-CO-7-deazaguanine_synth-like"/>
</dbReference>
<feature type="binding site" evidence="8">
    <location>
        <begin position="36"/>
        <end position="38"/>
    </location>
    <ligand>
        <name>S-adenosyl-L-methionine</name>
        <dbReference type="ChEBI" id="CHEBI:59789"/>
    </ligand>
</feature>
<keyword evidence="4 8" id="KW-0460">Magnesium</keyword>
<evidence type="ECO:0000256" key="6">
    <source>
        <dbReference type="ARBA" id="ARBA00023014"/>
    </source>
</evidence>
<comment type="similarity">
    <text evidence="8">Belongs to the radical SAM superfamily. 7-carboxy-7-deazaguanine synthase family.</text>
</comment>
<evidence type="ECO:0000259" key="9">
    <source>
        <dbReference type="PROSITE" id="PS51918"/>
    </source>
</evidence>
<dbReference type="InterPro" id="IPR058240">
    <property type="entry name" value="rSAM_sf"/>
</dbReference>
<comment type="catalytic activity">
    <reaction evidence="8">
        <text>6-carboxy-5,6,7,8-tetrahydropterin + H(+) = 7-carboxy-7-carbaguanine + NH4(+)</text>
        <dbReference type="Rhea" id="RHEA:27974"/>
        <dbReference type="ChEBI" id="CHEBI:15378"/>
        <dbReference type="ChEBI" id="CHEBI:28938"/>
        <dbReference type="ChEBI" id="CHEBI:61032"/>
        <dbReference type="ChEBI" id="CHEBI:61036"/>
        <dbReference type="EC" id="4.3.99.3"/>
    </reaction>
</comment>
<dbReference type="GO" id="GO:1904047">
    <property type="term" value="F:S-adenosyl-L-methionine binding"/>
    <property type="evidence" value="ECO:0007669"/>
    <property type="project" value="UniProtKB-UniRule"/>
</dbReference>
<feature type="binding site" evidence="8">
    <location>
        <position position="30"/>
    </location>
    <ligand>
        <name>[4Fe-4S] cluster</name>
        <dbReference type="ChEBI" id="CHEBI:49883"/>
        <note>4Fe-4S-S-AdoMet</note>
    </ligand>
</feature>
<dbReference type="UniPathway" id="UPA00391"/>
<dbReference type="PANTHER" id="PTHR42836">
    <property type="entry name" value="7-CARBOXY-7-DEAZAGUANINE SYNTHASE"/>
    <property type="match status" value="1"/>
</dbReference>
<organism evidence="10 11">
    <name type="scientific">Alteromonas sediminis</name>
    <dbReference type="NCBI Taxonomy" id="2259342"/>
    <lineage>
        <taxon>Bacteria</taxon>
        <taxon>Pseudomonadati</taxon>
        <taxon>Pseudomonadota</taxon>
        <taxon>Gammaproteobacteria</taxon>
        <taxon>Alteromonadales</taxon>
        <taxon>Alteromonadaceae</taxon>
        <taxon>Alteromonas/Salinimonas group</taxon>
        <taxon>Alteromonas</taxon>
    </lineage>
</organism>
<dbReference type="GO" id="GO:0016840">
    <property type="term" value="F:carbon-nitrogen lyase activity"/>
    <property type="evidence" value="ECO:0007669"/>
    <property type="project" value="UniProtKB-UniRule"/>
</dbReference>
<keyword evidence="11" id="KW-1185">Reference proteome</keyword>
<comment type="subunit">
    <text evidence="8">Homodimer.</text>
</comment>
<accession>A0A3N5ZB24</accession>
<dbReference type="HAMAP" id="MF_00917">
    <property type="entry name" value="QueE"/>
    <property type="match status" value="1"/>
</dbReference>
<dbReference type="InterPro" id="IPR013785">
    <property type="entry name" value="Aldolase_TIM"/>
</dbReference>
<evidence type="ECO:0000256" key="8">
    <source>
        <dbReference type="HAMAP-Rule" id="MF_00917"/>
    </source>
</evidence>
<dbReference type="GO" id="GO:0008616">
    <property type="term" value="P:tRNA queuosine(34) biosynthetic process"/>
    <property type="evidence" value="ECO:0007669"/>
    <property type="project" value="UniProtKB-UniRule"/>
</dbReference>
<feature type="binding site" evidence="8">
    <location>
        <position position="93"/>
    </location>
    <ligand>
        <name>S-adenosyl-L-methionine</name>
        <dbReference type="ChEBI" id="CHEBI:59789"/>
    </ligand>
</feature>
<comment type="caution">
    <text evidence="8">Lacks conserved residue(s) required for the propagation of feature annotation.</text>
</comment>
<keyword evidence="7 8" id="KW-0456">Lyase</keyword>
<dbReference type="OrthoDB" id="9792276at2"/>
<feature type="domain" description="Radical SAM core" evidence="9">
    <location>
        <begin position="17"/>
        <end position="221"/>
    </location>
</feature>
<dbReference type="GO" id="GO:0051539">
    <property type="term" value="F:4 iron, 4 sulfur cluster binding"/>
    <property type="evidence" value="ECO:0007669"/>
    <property type="project" value="UniProtKB-UniRule"/>
</dbReference>
<feature type="binding site" evidence="8">
    <location>
        <position position="91"/>
    </location>
    <ligand>
        <name>substrate</name>
    </ligand>
</feature>
<keyword evidence="8" id="KW-0671">Queuosine biosynthesis</keyword>
<name>A0A3N5ZB24_9ALTE</name>
<evidence type="ECO:0000313" key="10">
    <source>
        <dbReference type="EMBL" id="RPJ68434.1"/>
    </source>
</evidence>
<reference evidence="10 11" key="1">
    <citation type="submission" date="2018-11" db="EMBL/GenBank/DDBJ databases">
        <authorList>
            <person name="Ye M.-Q."/>
            <person name="Du Z.-J."/>
        </authorList>
    </citation>
    <scope>NUCLEOTIDE SEQUENCE [LARGE SCALE GENOMIC DNA]</scope>
    <source>
        <strain evidence="10 11">U0105</strain>
    </source>
</reference>
<feature type="binding site" evidence="8">
    <location>
        <position position="26"/>
    </location>
    <ligand>
        <name>substrate</name>
    </ligand>
</feature>
<comment type="pathway">
    <text evidence="8">Purine metabolism; 7-cyano-7-deazaguanine biosynthesis.</text>
</comment>
<dbReference type="Gene3D" id="3.20.20.70">
    <property type="entry name" value="Aldolase class I"/>
    <property type="match status" value="1"/>
</dbReference>
<dbReference type="PANTHER" id="PTHR42836:SF1">
    <property type="entry name" value="7-CARBOXY-7-DEAZAGUANINE SYNTHASE"/>
    <property type="match status" value="1"/>
</dbReference>
<keyword evidence="2 8" id="KW-0949">S-adenosyl-L-methionine</keyword>
<dbReference type="NCBIfam" id="TIGR04322">
    <property type="entry name" value="rSAM_QueE_Ecoli"/>
    <property type="match status" value="1"/>
</dbReference>
<feature type="binding site" evidence="8">
    <location>
        <position position="34"/>
    </location>
    <ligand>
        <name>[4Fe-4S] cluster</name>
        <dbReference type="ChEBI" id="CHEBI:49883"/>
        <note>4Fe-4S-S-AdoMet</note>
    </ligand>
</feature>
<comment type="function">
    <text evidence="8">Catalyzes the complex heterocyclic radical-mediated conversion of 6-carboxy-5,6,7,8-tetrahydropterin (CPH4) to 7-carboxy-7-deazaguanine (CDG), a step common to the biosynthetic pathways of all 7-deazapurine-containing compounds.</text>
</comment>
<comment type="caution">
    <text evidence="10">The sequence shown here is derived from an EMBL/GenBank/DDBJ whole genome shotgun (WGS) entry which is preliminary data.</text>
</comment>
<comment type="cofactor">
    <cofactor evidence="8">
        <name>[4Fe-4S] cluster</name>
        <dbReference type="ChEBI" id="CHEBI:49883"/>
    </cofactor>
    <text evidence="8">Binds 1 [4Fe-4S] cluster. The cluster is coordinated with 3 cysteines and an exchangeable S-adenosyl-L-methionine.</text>
</comment>
<dbReference type="RefSeq" id="WP_124026435.1">
    <property type="nucleotide sequence ID" value="NZ_JBHRSN010000005.1"/>
</dbReference>
<dbReference type="SUPFAM" id="SSF102114">
    <property type="entry name" value="Radical SAM enzymes"/>
    <property type="match status" value="1"/>
</dbReference>
<protein>
    <recommendedName>
        <fullName evidence="8">7-carboxy-7-deazaguanine synthase</fullName>
        <shortName evidence="8">CDG synthase</shortName>
        <ecNumber evidence="8">4.3.99.3</ecNumber>
    </recommendedName>
    <alternativeName>
        <fullName evidence="8">Queuosine biosynthesis protein QueE</fullName>
    </alternativeName>
</protein>
<evidence type="ECO:0000256" key="2">
    <source>
        <dbReference type="ARBA" id="ARBA00022691"/>
    </source>
</evidence>
<keyword evidence="1 8" id="KW-0004">4Fe-4S</keyword>
<dbReference type="EC" id="4.3.99.3" evidence="8"/>
<feature type="binding site" evidence="8">
    <location>
        <position position="37"/>
    </location>
    <ligand>
        <name>[4Fe-4S] cluster</name>
        <dbReference type="ChEBI" id="CHEBI:49883"/>
        <note>4Fe-4S-S-AdoMet</note>
    </ligand>
</feature>
<evidence type="ECO:0000256" key="4">
    <source>
        <dbReference type="ARBA" id="ARBA00022842"/>
    </source>
</evidence>
<dbReference type="InterPro" id="IPR007197">
    <property type="entry name" value="rSAM"/>
</dbReference>
<evidence type="ECO:0000256" key="1">
    <source>
        <dbReference type="ARBA" id="ARBA00022485"/>
    </source>
</evidence>
<comment type="cofactor">
    <cofactor evidence="8">
        <name>Mg(2+)</name>
        <dbReference type="ChEBI" id="CHEBI:18420"/>
    </cofactor>
</comment>
<sequence>MLPINEMFETIQGEGVYTGMPAVFIRLQGCPVGCPWCDTKHTWEVSAENQVSYEDVIVKTTDLPTYFSASETELMGIMKAQGYSARHVVITGGEPCMYDLKVLTKILHDQGYSVQIETSGTFEAKCDERTWVTLSPKVNMKGGYEVLKQVIERADEIKHPVAMEKHIDELDALLAQRSTAIKEVCLQPISQQKRATDLAIRTCIARNWRLSLQTHKYLGIA</sequence>
<feature type="binding site" evidence="8">
    <location>
        <begin position="135"/>
        <end position="137"/>
    </location>
    <ligand>
        <name>S-adenosyl-L-methionine</name>
        <dbReference type="ChEBI" id="CHEBI:59789"/>
    </ligand>
</feature>
<proteinExistence type="inferred from homology"/>
<dbReference type="GO" id="GO:0000287">
    <property type="term" value="F:magnesium ion binding"/>
    <property type="evidence" value="ECO:0007669"/>
    <property type="project" value="UniProtKB-UniRule"/>
</dbReference>
<keyword evidence="6 8" id="KW-0411">Iron-sulfur</keyword>
<gene>
    <name evidence="8 10" type="primary">queE</name>
    <name evidence="10" type="ORF">DRW07_03245</name>
</gene>
<dbReference type="PIRSF" id="PIRSF000370">
    <property type="entry name" value="QueE"/>
    <property type="match status" value="1"/>
</dbReference>
<dbReference type="SFLD" id="SFLDS00029">
    <property type="entry name" value="Radical_SAM"/>
    <property type="match status" value="1"/>
</dbReference>
<keyword evidence="5 8" id="KW-0408">Iron</keyword>
<feature type="binding site" evidence="8">
    <location>
        <begin position="11"/>
        <end position="13"/>
    </location>
    <ligand>
        <name>substrate</name>
    </ligand>
</feature>